<evidence type="ECO:0000313" key="9">
    <source>
        <dbReference type="Proteomes" id="UP001218218"/>
    </source>
</evidence>
<evidence type="ECO:0000256" key="5">
    <source>
        <dbReference type="ARBA" id="ARBA00023136"/>
    </source>
</evidence>
<accession>A0AAD6ZG36</accession>
<feature type="transmembrane region" description="Helical" evidence="7">
    <location>
        <begin position="438"/>
        <end position="459"/>
    </location>
</feature>
<proteinExistence type="inferred from homology"/>
<name>A0AAD6ZG36_9AGAR</name>
<evidence type="ECO:0000256" key="1">
    <source>
        <dbReference type="ARBA" id="ARBA00004141"/>
    </source>
</evidence>
<dbReference type="InterPro" id="IPR036259">
    <property type="entry name" value="MFS_trans_sf"/>
</dbReference>
<dbReference type="EMBL" id="JARIHO010000052">
    <property type="protein sequence ID" value="KAJ7321090.1"/>
    <property type="molecule type" value="Genomic_DNA"/>
</dbReference>
<evidence type="ECO:0000256" key="4">
    <source>
        <dbReference type="ARBA" id="ARBA00022989"/>
    </source>
</evidence>
<evidence type="ECO:0000256" key="6">
    <source>
        <dbReference type="ARBA" id="ARBA00037968"/>
    </source>
</evidence>
<gene>
    <name evidence="8" type="ORF">DFH08DRAFT_889923</name>
</gene>
<feature type="transmembrane region" description="Helical" evidence="7">
    <location>
        <begin position="371"/>
        <end position="393"/>
    </location>
</feature>
<protein>
    <submittedName>
        <fullName evidence="8">MFS general substrate transporter</fullName>
    </submittedName>
</protein>
<comment type="caution">
    <text evidence="8">The sequence shown here is derived from an EMBL/GenBank/DDBJ whole genome shotgun (WGS) entry which is preliminary data.</text>
</comment>
<keyword evidence="9" id="KW-1185">Reference proteome</keyword>
<feature type="transmembrane region" description="Helical" evidence="7">
    <location>
        <begin position="405"/>
        <end position="426"/>
    </location>
</feature>
<keyword evidence="5 7" id="KW-0472">Membrane</keyword>
<keyword evidence="3 7" id="KW-0812">Transmembrane</keyword>
<dbReference type="AlphaFoldDB" id="A0AAD6ZG36"/>
<dbReference type="Proteomes" id="UP001218218">
    <property type="component" value="Unassembled WGS sequence"/>
</dbReference>
<dbReference type="FunFam" id="1.20.1250.20:FF:000064">
    <property type="entry name" value="MFS allantoate transporter"/>
    <property type="match status" value="1"/>
</dbReference>
<dbReference type="GO" id="GO:0016020">
    <property type="term" value="C:membrane"/>
    <property type="evidence" value="ECO:0007669"/>
    <property type="project" value="UniProtKB-SubCell"/>
</dbReference>
<dbReference type="InterPro" id="IPR011701">
    <property type="entry name" value="MFS"/>
</dbReference>
<evidence type="ECO:0000256" key="7">
    <source>
        <dbReference type="SAM" id="Phobius"/>
    </source>
</evidence>
<keyword evidence="2" id="KW-0813">Transport</keyword>
<organism evidence="8 9">
    <name type="scientific">Mycena albidolilacea</name>
    <dbReference type="NCBI Taxonomy" id="1033008"/>
    <lineage>
        <taxon>Eukaryota</taxon>
        <taxon>Fungi</taxon>
        <taxon>Dikarya</taxon>
        <taxon>Basidiomycota</taxon>
        <taxon>Agaricomycotina</taxon>
        <taxon>Agaricomycetes</taxon>
        <taxon>Agaricomycetidae</taxon>
        <taxon>Agaricales</taxon>
        <taxon>Marasmiineae</taxon>
        <taxon>Mycenaceae</taxon>
        <taxon>Mycena</taxon>
    </lineage>
</organism>
<sequence length="513" mass="57262">MSTSELDEKSGSDHGLEVAPSSLDTGAELLYGKNDALDPAEAERIKKKIDLHLLPLMCTLYWIQFMDKATLGNAAILGIIKSAKLTTNEFNWLGTVFYLSYLAFEFPQNLALQRFPVAKWISINIFVWAVALMAHAACKNFAGLMVVRVVLGMCEGCVTAGFLLITSMFYTRKEQTLRVGFWFLMNGTAQIISGFVSFGCLHIHTKTFQPWQWLMIITGLITLVTAAAFWFFFPDSPTTAWFLTPEERVSAVLRIKVNQTGVENKHFKKEQMWEALTDPKTWIFALFAATAQVTNGLVNQRQLIVSSFGFTPLQTTLLGCVDGVVEIVAVGSGVIIAARLPNSRAWVGIAYILPSILAVFLTELLPWSNKIGLLFGIWLTGTAVTSFVILLSWLSNVTAGHTKRITSNTILLCAYCAGNSAAPQMWLAKYKPRNRVPWIVIACCYGFLIVLLVALRTYLVAENKRRDAEGVDDTYDNVYIQRATEDGGSEKVKIDKEYLDLTDIQNRAFRYVF</sequence>
<reference evidence="8" key="1">
    <citation type="submission" date="2023-03" db="EMBL/GenBank/DDBJ databases">
        <title>Massive genome expansion in bonnet fungi (Mycena s.s.) driven by repeated elements and novel gene families across ecological guilds.</title>
        <authorList>
            <consortium name="Lawrence Berkeley National Laboratory"/>
            <person name="Harder C.B."/>
            <person name="Miyauchi S."/>
            <person name="Viragh M."/>
            <person name="Kuo A."/>
            <person name="Thoen E."/>
            <person name="Andreopoulos B."/>
            <person name="Lu D."/>
            <person name="Skrede I."/>
            <person name="Drula E."/>
            <person name="Henrissat B."/>
            <person name="Morin E."/>
            <person name="Kohler A."/>
            <person name="Barry K."/>
            <person name="LaButti K."/>
            <person name="Morin E."/>
            <person name="Salamov A."/>
            <person name="Lipzen A."/>
            <person name="Mereny Z."/>
            <person name="Hegedus B."/>
            <person name="Baldrian P."/>
            <person name="Stursova M."/>
            <person name="Weitz H."/>
            <person name="Taylor A."/>
            <person name="Grigoriev I.V."/>
            <person name="Nagy L.G."/>
            <person name="Martin F."/>
            <person name="Kauserud H."/>
        </authorList>
    </citation>
    <scope>NUCLEOTIDE SEQUENCE</scope>
    <source>
        <strain evidence="8">CBHHK002</strain>
    </source>
</reference>
<comment type="similarity">
    <text evidence="6">Belongs to the major facilitator superfamily. Allantoate permease family.</text>
</comment>
<dbReference type="Pfam" id="PF07690">
    <property type="entry name" value="MFS_1"/>
    <property type="match status" value="1"/>
</dbReference>
<comment type="subcellular location">
    <subcellularLocation>
        <location evidence="1">Membrane</location>
        <topology evidence="1">Multi-pass membrane protein</topology>
    </subcellularLocation>
</comment>
<dbReference type="Gene3D" id="1.20.1250.20">
    <property type="entry name" value="MFS general substrate transporter like domains"/>
    <property type="match status" value="1"/>
</dbReference>
<evidence type="ECO:0000313" key="8">
    <source>
        <dbReference type="EMBL" id="KAJ7321090.1"/>
    </source>
</evidence>
<feature type="transmembrane region" description="Helical" evidence="7">
    <location>
        <begin position="120"/>
        <end position="138"/>
    </location>
</feature>
<dbReference type="PANTHER" id="PTHR43791">
    <property type="entry name" value="PERMEASE-RELATED"/>
    <property type="match status" value="1"/>
</dbReference>
<evidence type="ECO:0000256" key="3">
    <source>
        <dbReference type="ARBA" id="ARBA00022692"/>
    </source>
</evidence>
<keyword evidence="4 7" id="KW-1133">Transmembrane helix</keyword>
<dbReference type="PANTHER" id="PTHR43791:SF63">
    <property type="entry name" value="HIGH AFFINITY CYSTEINE TRANSPORTER"/>
    <property type="match status" value="1"/>
</dbReference>
<feature type="transmembrane region" description="Helical" evidence="7">
    <location>
        <begin position="345"/>
        <end position="365"/>
    </location>
</feature>
<dbReference type="SUPFAM" id="SSF103473">
    <property type="entry name" value="MFS general substrate transporter"/>
    <property type="match status" value="1"/>
</dbReference>
<dbReference type="GO" id="GO:0022857">
    <property type="term" value="F:transmembrane transporter activity"/>
    <property type="evidence" value="ECO:0007669"/>
    <property type="project" value="InterPro"/>
</dbReference>
<feature type="transmembrane region" description="Helical" evidence="7">
    <location>
        <begin position="213"/>
        <end position="233"/>
    </location>
</feature>
<evidence type="ECO:0000256" key="2">
    <source>
        <dbReference type="ARBA" id="ARBA00022448"/>
    </source>
</evidence>
<feature type="transmembrane region" description="Helical" evidence="7">
    <location>
        <begin position="145"/>
        <end position="169"/>
    </location>
</feature>
<feature type="transmembrane region" description="Helical" evidence="7">
    <location>
        <begin position="181"/>
        <end position="201"/>
    </location>
</feature>